<dbReference type="Pfam" id="PF00296">
    <property type="entry name" value="Bac_luciferase"/>
    <property type="match status" value="1"/>
</dbReference>
<dbReference type="Proteomes" id="UP000776164">
    <property type="component" value="Unassembled WGS sequence"/>
</dbReference>
<dbReference type="PANTHER" id="PTHR30137:SF6">
    <property type="entry name" value="LUCIFERASE-LIKE MONOOXYGENASE"/>
    <property type="match status" value="1"/>
</dbReference>
<proteinExistence type="predicted"/>
<name>A0ABS2L277_9MICO</name>
<comment type="caution">
    <text evidence="2">The sequence shown here is derived from an EMBL/GenBank/DDBJ whole genome shotgun (WGS) entry which is preliminary data.</text>
</comment>
<feature type="domain" description="Luciferase-like" evidence="1">
    <location>
        <begin position="29"/>
        <end position="346"/>
    </location>
</feature>
<dbReference type="Gene3D" id="3.20.20.30">
    <property type="entry name" value="Luciferase-like domain"/>
    <property type="match status" value="1"/>
</dbReference>
<evidence type="ECO:0000313" key="2">
    <source>
        <dbReference type="EMBL" id="MBM7471124.1"/>
    </source>
</evidence>
<evidence type="ECO:0000313" key="3">
    <source>
        <dbReference type="Proteomes" id="UP000776164"/>
    </source>
</evidence>
<evidence type="ECO:0000259" key="1">
    <source>
        <dbReference type="Pfam" id="PF00296"/>
    </source>
</evidence>
<accession>A0ABS2L277</accession>
<dbReference type="RefSeq" id="WP_205106902.1">
    <property type="nucleotide sequence ID" value="NZ_BAAAHT010000017.1"/>
</dbReference>
<dbReference type="EMBL" id="JAFBBU010000001">
    <property type="protein sequence ID" value="MBM7471124.1"/>
    <property type="molecule type" value="Genomic_DNA"/>
</dbReference>
<keyword evidence="3" id="KW-1185">Reference proteome</keyword>
<gene>
    <name evidence="2" type="ORF">JOE66_000758</name>
</gene>
<sequence>MRIDTNLLGTVAMPDAGHDGPAATSRRYGRTAFADAYQDYLAYARTADETGFDTLWYTEHHFQHEGYEVIPNQIQLGLYSSAKTERLNFGQMFNIVPQWHPLRLAEDFAMADILSGGRMRFGVGRGTVPREMQTLGAMIESGDNGMDATAEQANREVFEEAMALIRLAFAEESFSFEGKHFVAPPPGIPDRDGVVTELTLVPNVMRPVEIYQACTSPRTVDYVAEHGHVGVYTRQSFTRMKRAWEKHAELAEAHGRILQPGQERMLVLHAHVGDTMESAMASARATHDELAKLLSPYGRFATYDPPAGMDSTPFDFLPTLEQSIEQGVYAVGTADDVAATIDRYRQEIGLELLSLSLDGPGLLREHVEEQMHRVSSDVAPLLGVSMGASAK</sequence>
<dbReference type="InterPro" id="IPR036661">
    <property type="entry name" value="Luciferase-like_sf"/>
</dbReference>
<organism evidence="2 3">
    <name type="scientific">Subtercola frigoramans</name>
    <dbReference type="NCBI Taxonomy" id="120298"/>
    <lineage>
        <taxon>Bacteria</taxon>
        <taxon>Bacillati</taxon>
        <taxon>Actinomycetota</taxon>
        <taxon>Actinomycetes</taxon>
        <taxon>Micrococcales</taxon>
        <taxon>Microbacteriaceae</taxon>
        <taxon>Subtercola</taxon>
    </lineage>
</organism>
<dbReference type="PANTHER" id="PTHR30137">
    <property type="entry name" value="LUCIFERASE-LIKE MONOOXYGENASE"/>
    <property type="match status" value="1"/>
</dbReference>
<dbReference type="InterPro" id="IPR050766">
    <property type="entry name" value="Bact_Lucif_Oxidored"/>
</dbReference>
<protein>
    <submittedName>
        <fullName evidence="2">Alkanesulfonate monooxygenase SsuD/methylene tetrahydromethanopterin reductase-like flavin-dependent oxidoreductase (Luciferase family)</fullName>
    </submittedName>
</protein>
<dbReference type="InterPro" id="IPR011251">
    <property type="entry name" value="Luciferase-like_dom"/>
</dbReference>
<reference evidence="2 3" key="1">
    <citation type="submission" date="2021-01" db="EMBL/GenBank/DDBJ databases">
        <title>Sequencing the genomes of 1000 actinobacteria strains.</title>
        <authorList>
            <person name="Klenk H.-P."/>
        </authorList>
    </citation>
    <scope>NUCLEOTIDE SEQUENCE [LARGE SCALE GENOMIC DNA]</scope>
    <source>
        <strain evidence="2 3">DSM 13057</strain>
    </source>
</reference>
<dbReference type="SUPFAM" id="SSF51679">
    <property type="entry name" value="Bacterial luciferase-like"/>
    <property type="match status" value="1"/>
</dbReference>